<dbReference type="EMBL" id="KN832998">
    <property type="protein sequence ID" value="KIM81544.1"/>
    <property type="molecule type" value="Genomic_DNA"/>
</dbReference>
<dbReference type="InterPro" id="IPR036537">
    <property type="entry name" value="Adaptor_Cbl_N_dom_sf"/>
</dbReference>
<evidence type="ECO:0000313" key="2">
    <source>
        <dbReference type="Proteomes" id="UP000054166"/>
    </source>
</evidence>
<keyword evidence="2" id="KW-1185">Reference proteome</keyword>
<dbReference type="AlphaFoldDB" id="A0A0C3FP23"/>
<reference evidence="1 2" key="1">
    <citation type="submission" date="2014-04" db="EMBL/GenBank/DDBJ databases">
        <authorList>
            <consortium name="DOE Joint Genome Institute"/>
            <person name="Kuo A."/>
            <person name="Tarkka M."/>
            <person name="Buscot F."/>
            <person name="Kohler A."/>
            <person name="Nagy L.G."/>
            <person name="Floudas D."/>
            <person name="Copeland A."/>
            <person name="Barry K.W."/>
            <person name="Cichocki N."/>
            <person name="Veneault-Fourrey C."/>
            <person name="LaButti K."/>
            <person name="Lindquist E.A."/>
            <person name="Lipzen A."/>
            <person name="Lundell T."/>
            <person name="Morin E."/>
            <person name="Murat C."/>
            <person name="Sun H."/>
            <person name="Tunlid A."/>
            <person name="Henrissat B."/>
            <person name="Grigoriev I.V."/>
            <person name="Hibbett D.S."/>
            <person name="Martin F."/>
            <person name="Nordberg H.P."/>
            <person name="Cantor M.N."/>
            <person name="Hua S.X."/>
        </authorList>
    </citation>
    <scope>NUCLEOTIDE SEQUENCE [LARGE SCALE GENOMIC DNA]</scope>
    <source>
        <strain evidence="1 2">F 1598</strain>
    </source>
</reference>
<evidence type="ECO:0000313" key="1">
    <source>
        <dbReference type="EMBL" id="KIM81544.1"/>
    </source>
</evidence>
<dbReference type="GO" id="GO:0007166">
    <property type="term" value="P:cell surface receptor signaling pathway"/>
    <property type="evidence" value="ECO:0007669"/>
    <property type="project" value="InterPro"/>
</dbReference>
<dbReference type="HOGENOM" id="CLU_2197933_0_0_1"/>
<gene>
    <name evidence="1" type="ORF">PILCRDRAFT_496113</name>
</gene>
<dbReference type="InParanoid" id="A0A0C3FP23"/>
<accession>A0A0C3FP23</accession>
<dbReference type="Gene3D" id="1.20.930.20">
    <property type="entry name" value="Adaptor protein Cbl, N-terminal domain"/>
    <property type="match status" value="1"/>
</dbReference>
<name>A0A0C3FP23_PILCF</name>
<proteinExistence type="predicted"/>
<sequence>MRLSNLKALVYRRDRNDRRDTRQDWQSLSNLGNAHAALSASAQIIDIAEKIRGNKNDCEELVTRIVQLMDLIRSTLEYQNDRDIDFRLKEDLERLIQCKLVEALLGER</sequence>
<protein>
    <submittedName>
        <fullName evidence="1">Uncharacterized protein</fullName>
    </submittedName>
</protein>
<dbReference type="Proteomes" id="UP000054166">
    <property type="component" value="Unassembled WGS sequence"/>
</dbReference>
<organism evidence="1 2">
    <name type="scientific">Piloderma croceum (strain F 1598)</name>
    <dbReference type="NCBI Taxonomy" id="765440"/>
    <lineage>
        <taxon>Eukaryota</taxon>
        <taxon>Fungi</taxon>
        <taxon>Dikarya</taxon>
        <taxon>Basidiomycota</taxon>
        <taxon>Agaricomycotina</taxon>
        <taxon>Agaricomycetes</taxon>
        <taxon>Agaricomycetidae</taxon>
        <taxon>Atheliales</taxon>
        <taxon>Atheliaceae</taxon>
        <taxon>Piloderma</taxon>
    </lineage>
</organism>
<reference evidence="2" key="2">
    <citation type="submission" date="2015-01" db="EMBL/GenBank/DDBJ databases">
        <title>Evolutionary Origins and Diversification of the Mycorrhizal Mutualists.</title>
        <authorList>
            <consortium name="DOE Joint Genome Institute"/>
            <consortium name="Mycorrhizal Genomics Consortium"/>
            <person name="Kohler A."/>
            <person name="Kuo A."/>
            <person name="Nagy L.G."/>
            <person name="Floudas D."/>
            <person name="Copeland A."/>
            <person name="Barry K.W."/>
            <person name="Cichocki N."/>
            <person name="Veneault-Fourrey C."/>
            <person name="LaButti K."/>
            <person name="Lindquist E.A."/>
            <person name="Lipzen A."/>
            <person name="Lundell T."/>
            <person name="Morin E."/>
            <person name="Murat C."/>
            <person name="Riley R."/>
            <person name="Ohm R."/>
            <person name="Sun H."/>
            <person name="Tunlid A."/>
            <person name="Henrissat B."/>
            <person name="Grigoriev I.V."/>
            <person name="Hibbett D.S."/>
            <person name="Martin F."/>
        </authorList>
    </citation>
    <scope>NUCLEOTIDE SEQUENCE [LARGE SCALE GENOMIC DNA]</scope>
    <source>
        <strain evidence="2">F 1598</strain>
    </source>
</reference>